<dbReference type="InterPro" id="IPR001296">
    <property type="entry name" value="Glyco_trans_1"/>
</dbReference>
<dbReference type="Pfam" id="PF13477">
    <property type="entry name" value="Glyco_trans_4_2"/>
    <property type="match status" value="1"/>
</dbReference>
<dbReference type="STRING" id="1732.SAMN02910417_01589"/>
<feature type="domain" description="Glycosyl transferase family 1" evidence="1">
    <location>
        <begin position="188"/>
        <end position="341"/>
    </location>
</feature>
<organism evidence="3 4">
    <name type="scientific">Eubacterium oxidoreducens</name>
    <dbReference type="NCBI Taxonomy" id="1732"/>
    <lineage>
        <taxon>Bacteria</taxon>
        <taxon>Bacillati</taxon>
        <taxon>Bacillota</taxon>
        <taxon>Clostridia</taxon>
        <taxon>Eubacteriales</taxon>
        <taxon>Eubacteriaceae</taxon>
        <taxon>Eubacterium</taxon>
    </lineage>
</organism>
<dbReference type="AlphaFoldDB" id="A0A1G6BKZ7"/>
<keyword evidence="4" id="KW-1185">Reference proteome</keyword>
<sequence length="367" mass="42542">MSKVLILANFDVGLYKFRKELIAKLLHKGHEVFISLPFGDMVTPLIQMGCKFIETDVDRRGVNPKTDRALMKKYETIIREVMPDLVVTYTIKPNIYGAMACEKANIPCAINITGLGSAFQKSGPIRTLVIWMYKKACKKVRIVFFENEGNRQTLLDYHIVRETQTHLLHGAGVNLKEYPFCEYPDENESIHFLFIGRIMKEKGMDELFAAMERICEKREDVVLDLVGFYEENYEQRIRQLEEQGIVKYHGYQEDVRPFIERCSGFVLPSYHEGMANTLLECASMGRPLLTSDIPGCKEAVEDGQSGLLFKVQDEEALYEKMMLFLDMPYEQRKKMGMASRKHMELYFDKNQVVNDTYEQLEKILTEK</sequence>
<dbReference type="SUPFAM" id="SSF53756">
    <property type="entry name" value="UDP-Glycosyltransferase/glycogen phosphorylase"/>
    <property type="match status" value="1"/>
</dbReference>
<reference evidence="3 4" key="1">
    <citation type="submission" date="2016-10" db="EMBL/GenBank/DDBJ databases">
        <authorList>
            <person name="de Groot N.N."/>
        </authorList>
    </citation>
    <scope>NUCLEOTIDE SEQUENCE [LARGE SCALE GENOMIC DNA]</scope>
    <source>
        <strain evidence="3 4">DSM 3217</strain>
    </source>
</reference>
<evidence type="ECO:0000259" key="2">
    <source>
        <dbReference type="Pfam" id="PF13477"/>
    </source>
</evidence>
<evidence type="ECO:0000313" key="3">
    <source>
        <dbReference type="EMBL" id="SDB21299.1"/>
    </source>
</evidence>
<dbReference type="InterPro" id="IPR028098">
    <property type="entry name" value="Glyco_trans_4-like_N"/>
</dbReference>
<proteinExistence type="predicted"/>
<dbReference type="Pfam" id="PF00534">
    <property type="entry name" value="Glycos_transf_1"/>
    <property type="match status" value="1"/>
</dbReference>
<gene>
    <name evidence="3" type="ORF">SAMN02910417_01589</name>
</gene>
<name>A0A1G6BKZ7_EUBOX</name>
<accession>A0A1G6BKZ7</accession>
<dbReference type="GO" id="GO:0016757">
    <property type="term" value="F:glycosyltransferase activity"/>
    <property type="evidence" value="ECO:0007669"/>
    <property type="project" value="InterPro"/>
</dbReference>
<dbReference type="PANTHER" id="PTHR12526:SF638">
    <property type="entry name" value="SPORE COAT PROTEIN SA"/>
    <property type="match status" value="1"/>
</dbReference>
<feature type="domain" description="Glycosyltransferase subfamily 4-like N-terminal" evidence="2">
    <location>
        <begin position="3"/>
        <end position="147"/>
    </location>
</feature>
<evidence type="ECO:0000313" key="4">
    <source>
        <dbReference type="Proteomes" id="UP000199228"/>
    </source>
</evidence>
<dbReference type="PANTHER" id="PTHR12526">
    <property type="entry name" value="GLYCOSYLTRANSFERASE"/>
    <property type="match status" value="1"/>
</dbReference>
<protein>
    <submittedName>
        <fullName evidence="3">Galacturonosyltransferase</fullName>
    </submittedName>
</protein>
<evidence type="ECO:0000259" key="1">
    <source>
        <dbReference type="Pfam" id="PF00534"/>
    </source>
</evidence>
<dbReference type="Gene3D" id="3.40.50.2000">
    <property type="entry name" value="Glycogen Phosphorylase B"/>
    <property type="match status" value="2"/>
</dbReference>
<dbReference type="Proteomes" id="UP000199228">
    <property type="component" value="Unassembled WGS sequence"/>
</dbReference>
<dbReference type="EMBL" id="FMXR01000011">
    <property type="protein sequence ID" value="SDB21299.1"/>
    <property type="molecule type" value="Genomic_DNA"/>
</dbReference>
<dbReference type="CDD" id="cd03808">
    <property type="entry name" value="GT4_CapM-like"/>
    <property type="match status" value="1"/>
</dbReference>
<keyword evidence="3" id="KW-0808">Transferase</keyword>
<dbReference type="RefSeq" id="WP_090173827.1">
    <property type="nucleotide sequence ID" value="NZ_FMXR01000011.1"/>
</dbReference>
<dbReference type="OrthoDB" id="9772485at2"/>